<keyword evidence="2" id="KW-0997">Cell inner membrane</keyword>
<dbReference type="GO" id="GO:0030288">
    <property type="term" value="C:outer membrane-bounded periplasmic space"/>
    <property type="evidence" value="ECO:0007669"/>
    <property type="project" value="TreeGrafter"/>
</dbReference>
<keyword evidence="8" id="KW-1185">Reference proteome</keyword>
<dbReference type="PANTHER" id="PTHR37481:SF1">
    <property type="entry name" value="LIPOPOLYSACCHARIDE EXPORT SYSTEM PROTEIN LPTC"/>
    <property type="match status" value="1"/>
</dbReference>
<keyword evidence="5 6" id="KW-0472">Membrane</keyword>
<dbReference type="Gene3D" id="2.60.450.10">
    <property type="entry name" value="Lipopolysaccharide (LPS) transport protein A like domain"/>
    <property type="match status" value="1"/>
</dbReference>
<dbReference type="GO" id="GO:0017089">
    <property type="term" value="F:glycolipid transfer activity"/>
    <property type="evidence" value="ECO:0007669"/>
    <property type="project" value="TreeGrafter"/>
</dbReference>
<dbReference type="Proteomes" id="UP000253204">
    <property type="component" value="Unassembled WGS sequence"/>
</dbReference>
<evidence type="ECO:0000256" key="1">
    <source>
        <dbReference type="ARBA" id="ARBA00022475"/>
    </source>
</evidence>
<dbReference type="EMBL" id="QPIJ01000016">
    <property type="protein sequence ID" value="RCV92258.1"/>
    <property type="molecule type" value="Genomic_DNA"/>
</dbReference>
<dbReference type="InterPro" id="IPR010664">
    <property type="entry name" value="LipoPS_assembly_LptC-rel"/>
</dbReference>
<evidence type="ECO:0000256" key="3">
    <source>
        <dbReference type="ARBA" id="ARBA00022692"/>
    </source>
</evidence>
<keyword evidence="3 6" id="KW-0812">Transmembrane</keyword>
<dbReference type="Pfam" id="PF06835">
    <property type="entry name" value="LptC"/>
    <property type="match status" value="1"/>
</dbReference>
<reference evidence="7 8" key="1">
    <citation type="submission" date="2018-07" db="EMBL/GenBank/DDBJ databases">
        <title>Halomonas rutogse sp. nov., isolated from Lake TangqianCo on Tibetan Plateau.</title>
        <authorList>
            <person name="Lu H."/>
            <person name="Xing P."/>
            <person name="Wu Q."/>
        </authorList>
    </citation>
    <scope>NUCLEOTIDE SEQUENCE [LARGE SCALE GENOMIC DNA]</scope>
    <source>
        <strain evidence="7 8">TQ8S</strain>
    </source>
</reference>
<name>A0A368U562_9GAMM</name>
<organism evidence="7 8">
    <name type="scientific">Vreelandella rituensis</name>
    <dbReference type="NCBI Taxonomy" id="2282306"/>
    <lineage>
        <taxon>Bacteria</taxon>
        <taxon>Pseudomonadati</taxon>
        <taxon>Pseudomonadota</taxon>
        <taxon>Gammaproteobacteria</taxon>
        <taxon>Oceanospirillales</taxon>
        <taxon>Halomonadaceae</taxon>
        <taxon>Vreelandella</taxon>
    </lineage>
</organism>
<dbReference type="InterPro" id="IPR052363">
    <property type="entry name" value="LPS_export_LptC"/>
</dbReference>
<evidence type="ECO:0000256" key="6">
    <source>
        <dbReference type="SAM" id="Phobius"/>
    </source>
</evidence>
<proteinExistence type="predicted"/>
<accession>A0A368U562</accession>
<dbReference type="AlphaFoldDB" id="A0A368U562"/>
<evidence type="ECO:0000313" key="8">
    <source>
        <dbReference type="Proteomes" id="UP000253204"/>
    </source>
</evidence>
<evidence type="ECO:0000256" key="5">
    <source>
        <dbReference type="ARBA" id="ARBA00023136"/>
    </source>
</evidence>
<comment type="caution">
    <text evidence="7">The sequence shown here is derived from an EMBL/GenBank/DDBJ whole genome shotgun (WGS) entry which is preliminary data.</text>
</comment>
<gene>
    <name evidence="7" type="primary">lptC</name>
    <name evidence="7" type="ORF">DU506_08750</name>
</gene>
<protein>
    <submittedName>
        <fullName evidence="7">LPS export ABC transporter periplasmic protein LptC</fullName>
    </submittedName>
</protein>
<feature type="transmembrane region" description="Helical" evidence="6">
    <location>
        <begin position="6"/>
        <end position="22"/>
    </location>
</feature>
<dbReference type="GO" id="GO:0015221">
    <property type="term" value="F:lipopolysaccharide transmembrane transporter activity"/>
    <property type="evidence" value="ECO:0007669"/>
    <property type="project" value="InterPro"/>
</dbReference>
<keyword evidence="4 6" id="KW-1133">Transmembrane helix</keyword>
<dbReference type="GO" id="GO:0005886">
    <property type="term" value="C:plasma membrane"/>
    <property type="evidence" value="ECO:0007669"/>
    <property type="project" value="InterPro"/>
</dbReference>
<dbReference type="PANTHER" id="PTHR37481">
    <property type="entry name" value="LIPOPOLYSACCHARIDE EXPORT SYSTEM PROTEIN LPTC"/>
    <property type="match status" value="1"/>
</dbReference>
<dbReference type="NCBIfam" id="TIGR04409">
    <property type="entry name" value="LptC_YrbK"/>
    <property type="match status" value="1"/>
</dbReference>
<dbReference type="OrthoDB" id="6118108at2"/>
<evidence type="ECO:0000256" key="2">
    <source>
        <dbReference type="ARBA" id="ARBA00022519"/>
    </source>
</evidence>
<keyword evidence="1" id="KW-1003">Cell membrane</keyword>
<evidence type="ECO:0000256" key="4">
    <source>
        <dbReference type="ARBA" id="ARBA00022989"/>
    </source>
</evidence>
<dbReference type="InterPro" id="IPR026265">
    <property type="entry name" value="LptC"/>
</dbReference>
<evidence type="ECO:0000313" key="7">
    <source>
        <dbReference type="EMBL" id="RCV92258.1"/>
    </source>
</evidence>
<sequence>MLPRWLWIAGMVALLGGLLVYLDPRAPQEVAVDPAAQAEEPNHVLEGADMTLFGADGLIQQSIRTPHLVHIPQDSLTQVEMPRARLYDEQRREWLASADNGTVDIATHRLSLSGSARLIAPESGWQLDSEVLHYDSRQAHAWSDAPVLLQQPPQHMRALRMDTWLNDSQVRLTGDVQGYHPAATHEQEETP</sequence>